<dbReference type="Pfam" id="PF00307">
    <property type="entry name" value="CH"/>
    <property type="match status" value="1"/>
</dbReference>
<dbReference type="PANTHER" id="PTHR23167">
    <property type="entry name" value="CALPONIN HOMOLOGY DOMAIN-CONTAINING PROTEIN DDB_G0272472-RELATED"/>
    <property type="match status" value="1"/>
</dbReference>
<protein>
    <submittedName>
        <fullName evidence="3">Calponin-homology (CH) domain-containing protein</fullName>
    </submittedName>
</protein>
<evidence type="ECO:0000259" key="1">
    <source>
        <dbReference type="PROSITE" id="PS50021"/>
    </source>
</evidence>
<keyword evidence="2" id="KW-1185">Reference proteome</keyword>
<dbReference type="PANTHER" id="PTHR23167:SF88">
    <property type="entry name" value="CALPONIN-HOMOLOGY (CH) DOMAIN-CONTAINING PROTEIN"/>
    <property type="match status" value="1"/>
</dbReference>
<accession>A0A9J2PY08</accession>
<dbReference type="AlphaFoldDB" id="A0A9J2PY08"/>
<dbReference type="SMART" id="SM00033">
    <property type="entry name" value="CH"/>
    <property type="match status" value="1"/>
</dbReference>
<dbReference type="InterPro" id="IPR050540">
    <property type="entry name" value="F-actin_Monoox_Mical"/>
</dbReference>
<dbReference type="Proteomes" id="UP000036681">
    <property type="component" value="Unplaced"/>
</dbReference>
<reference evidence="3" key="1">
    <citation type="submission" date="2023-03" db="UniProtKB">
        <authorList>
            <consortium name="WormBaseParasite"/>
        </authorList>
    </citation>
    <scope>IDENTIFICATION</scope>
</reference>
<evidence type="ECO:0000313" key="2">
    <source>
        <dbReference type="Proteomes" id="UP000036681"/>
    </source>
</evidence>
<dbReference type="Gene3D" id="1.10.418.10">
    <property type="entry name" value="Calponin-like domain"/>
    <property type="match status" value="1"/>
</dbReference>
<dbReference type="InterPro" id="IPR001715">
    <property type="entry name" value="CH_dom"/>
</dbReference>
<dbReference type="WBParaSite" id="ALUE_0001504101-mRNA-1">
    <property type="protein sequence ID" value="ALUE_0001504101-mRNA-1"/>
    <property type="gene ID" value="ALUE_0001504101"/>
</dbReference>
<evidence type="ECO:0000313" key="3">
    <source>
        <dbReference type="WBParaSite" id="ALUE_0001504101-mRNA-1"/>
    </source>
</evidence>
<organism evidence="2 3">
    <name type="scientific">Ascaris lumbricoides</name>
    <name type="common">Giant roundworm</name>
    <dbReference type="NCBI Taxonomy" id="6252"/>
    <lineage>
        <taxon>Eukaryota</taxon>
        <taxon>Metazoa</taxon>
        <taxon>Ecdysozoa</taxon>
        <taxon>Nematoda</taxon>
        <taxon>Chromadorea</taxon>
        <taxon>Rhabditida</taxon>
        <taxon>Spirurina</taxon>
        <taxon>Ascaridomorpha</taxon>
        <taxon>Ascaridoidea</taxon>
        <taxon>Ascarididae</taxon>
        <taxon>Ascaris</taxon>
    </lineage>
</organism>
<dbReference type="InterPro" id="IPR036872">
    <property type="entry name" value="CH_dom_sf"/>
</dbReference>
<feature type="domain" description="Calponin-homology (CH)" evidence="1">
    <location>
        <begin position="1"/>
        <end position="107"/>
    </location>
</feature>
<proteinExistence type="predicted"/>
<dbReference type="PROSITE" id="PS50021">
    <property type="entry name" value="CH"/>
    <property type="match status" value="1"/>
</dbReference>
<dbReference type="SUPFAM" id="SSF47576">
    <property type="entry name" value="Calponin-homology domain, CH-domain"/>
    <property type="match status" value="1"/>
</dbReference>
<name>A0A9J2PY08_ASCLU</name>
<sequence length="110" mass="12750">MVSALFKGLSGIIYCLFQVKVWNFSSCWADGMAFCALAHRFASQSTRFDFEKLNPQNRRDNLTLAFSVAEKNGVVPLLEVDDMLEMGDEPDWKCVFVYVQSFYRQFKDRL</sequence>